<comment type="caution">
    <text evidence="1">The sequence shown here is derived from an EMBL/GenBank/DDBJ whole genome shotgun (WGS) entry which is preliminary data.</text>
</comment>
<feature type="non-terminal residue" evidence="1">
    <location>
        <position position="34"/>
    </location>
</feature>
<name>A0A086JHH3_TOXGO</name>
<dbReference type="AlphaFoldDB" id="A0A086JHH3"/>
<dbReference type="EC" id="3.1.3.37" evidence="1"/>
<reference evidence="1 2" key="1">
    <citation type="submission" date="2014-02" db="EMBL/GenBank/DDBJ databases">
        <authorList>
            <person name="Sibley D."/>
            <person name="Venepally P."/>
            <person name="Karamycheva S."/>
            <person name="Hadjithomas M."/>
            <person name="Khan A."/>
            <person name="Brunk B."/>
            <person name="Roos D."/>
            <person name="Caler E."/>
            <person name="Lorenzi H."/>
        </authorList>
    </citation>
    <scope>NUCLEOTIDE SEQUENCE [LARGE SCALE GENOMIC DNA]</scope>
    <source>
        <strain evidence="1 2">GAB2-2007-GAL-DOM2</strain>
    </source>
</reference>
<proteinExistence type="predicted"/>
<dbReference type="GO" id="GO:0050278">
    <property type="term" value="F:sedoheptulose-bisphosphatase activity"/>
    <property type="evidence" value="ECO:0007669"/>
    <property type="project" value="UniProtKB-EC"/>
</dbReference>
<dbReference type="Proteomes" id="UP000028837">
    <property type="component" value="Unassembled WGS sequence"/>
</dbReference>
<dbReference type="VEuPathDB" id="ToxoDB:TGDOM2_235700A"/>
<dbReference type="EMBL" id="AHZU02001509">
    <property type="protein sequence ID" value="KFG31591.1"/>
    <property type="molecule type" value="Genomic_DNA"/>
</dbReference>
<protein>
    <submittedName>
        <fullName evidence="1">Sedoheptulose-1,7-bisphosphatase</fullName>
        <ecNumber evidence="1">3.1.3.37</ecNumber>
    </submittedName>
</protein>
<evidence type="ECO:0000313" key="1">
    <source>
        <dbReference type="EMBL" id="KFG31591.1"/>
    </source>
</evidence>
<gene>
    <name evidence="1" type="ORF">TGDOM2_235700A</name>
</gene>
<evidence type="ECO:0000313" key="2">
    <source>
        <dbReference type="Proteomes" id="UP000028837"/>
    </source>
</evidence>
<keyword evidence="1" id="KW-0378">Hydrolase</keyword>
<accession>A0A086JHH3</accession>
<organism evidence="1 2">
    <name type="scientific">Toxoplasma gondii GAB2-2007-GAL-DOM2</name>
    <dbReference type="NCBI Taxonomy" id="1130820"/>
    <lineage>
        <taxon>Eukaryota</taxon>
        <taxon>Sar</taxon>
        <taxon>Alveolata</taxon>
        <taxon>Apicomplexa</taxon>
        <taxon>Conoidasida</taxon>
        <taxon>Coccidia</taxon>
        <taxon>Eucoccidiorida</taxon>
        <taxon>Eimeriorina</taxon>
        <taxon>Sarcocystidae</taxon>
        <taxon>Toxoplasma</taxon>
    </lineage>
</organism>
<sequence>MESPSALPSLDQLLKEQGADQTLTDLILAILDRC</sequence>